<keyword evidence="3" id="KW-0378">Hydrolase</keyword>
<evidence type="ECO:0000259" key="11">
    <source>
        <dbReference type="Pfam" id="PF00912"/>
    </source>
</evidence>
<proteinExistence type="predicted"/>
<evidence type="ECO:0000256" key="8">
    <source>
        <dbReference type="ARBA" id="ARBA00049902"/>
    </source>
</evidence>
<dbReference type="RefSeq" id="WP_094267116.1">
    <property type="nucleotide sequence ID" value="NZ_NOIH01000003.1"/>
</dbReference>
<gene>
    <name evidence="12" type="ORF">CGK74_03530</name>
</gene>
<protein>
    <recommendedName>
        <fullName evidence="7">peptidoglycan glycosyltransferase</fullName>
        <ecNumber evidence="7">2.4.99.28</ecNumber>
    </recommendedName>
</protein>
<dbReference type="GO" id="GO:0004180">
    <property type="term" value="F:carboxypeptidase activity"/>
    <property type="evidence" value="ECO:0007669"/>
    <property type="project" value="UniProtKB-KW"/>
</dbReference>
<dbReference type="PANTHER" id="PTHR32282">
    <property type="entry name" value="BINDING PROTEIN TRANSPEPTIDASE, PUTATIVE-RELATED"/>
    <property type="match status" value="1"/>
</dbReference>
<dbReference type="GO" id="GO:0030288">
    <property type="term" value="C:outer membrane-bounded periplasmic space"/>
    <property type="evidence" value="ECO:0007669"/>
    <property type="project" value="TreeGrafter"/>
</dbReference>
<feature type="region of interest" description="Disordered" evidence="9">
    <location>
        <begin position="1096"/>
        <end position="1154"/>
    </location>
</feature>
<accession>A0A235F1W3</accession>
<feature type="region of interest" description="Disordered" evidence="9">
    <location>
        <begin position="1034"/>
        <end position="1069"/>
    </location>
</feature>
<dbReference type="InterPro" id="IPR023346">
    <property type="entry name" value="Lysozyme-like_dom_sf"/>
</dbReference>
<comment type="caution">
    <text evidence="12">The sequence shown here is derived from an EMBL/GenBank/DDBJ whole genome shotgun (WGS) entry which is preliminary data.</text>
</comment>
<name>A0A235F1W3_9RHOO</name>
<evidence type="ECO:0000256" key="7">
    <source>
        <dbReference type="ARBA" id="ARBA00044770"/>
    </source>
</evidence>
<keyword evidence="4" id="KW-0328">Glycosyltransferase</keyword>
<evidence type="ECO:0000256" key="2">
    <source>
        <dbReference type="ARBA" id="ARBA00022645"/>
    </source>
</evidence>
<comment type="catalytic activity">
    <reaction evidence="8">
        <text>[GlcNAc-(1-&gt;4)-Mur2Ac(oyl-L-Ala-gamma-D-Glu-L-Lys-D-Ala-D-Ala)](n)-di-trans,octa-cis-undecaprenyl diphosphate + beta-D-GlcNAc-(1-&gt;4)-Mur2Ac(oyl-L-Ala-gamma-D-Glu-L-Lys-D-Ala-D-Ala)-di-trans,octa-cis-undecaprenyl diphosphate = [GlcNAc-(1-&gt;4)-Mur2Ac(oyl-L-Ala-gamma-D-Glu-L-Lys-D-Ala-D-Ala)](n+1)-di-trans,octa-cis-undecaprenyl diphosphate + di-trans,octa-cis-undecaprenyl diphosphate + H(+)</text>
        <dbReference type="Rhea" id="RHEA:23708"/>
        <dbReference type="Rhea" id="RHEA-COMP:9602"/>
        <dbReference type="Rhea" id="RHEA-COMP:9603"/>
        <dbReference type="ChEBI" id="CHEBI:15378"/>
        <dbReference type="ChEBI" id="CHEBI:58405"/>
        <dbReference type="ChEBI" id="CHEBI:60033"/>
        <dbReference type="ChEBI" id="CHEBI:78435"/>
        <dbReference type="EC" id="2.4.99.28"/>
    </reaction>
</comment>
<dbReference type="EMBL" id="NOIH01000003">
    <property type="protein sequence ID" value="OYD55279.1"/>
    <property type="molecule type" value="Genomic_DNA"/>
</dbReference>
<evidence type="ECO:0000313" key="13">
    <source>
        <dbReference type="Proteomes" id="UP000215181"/>
    </source>
</evidence>
<keyword evidence="3" id="KW-0645">Protease</keyword>
<dbReference type="AlphaFoldDB" id="A0A235F1W3"/>
<evidence type="ECO:0000256" key="9">
    <source>
        <dbReference type="SAM" id="MobiDB-lite"/>
    </source>
</evidence>
<dbReference type="SUPFAM" id="SSF56601">
    <property type="entry name" value="beta-lactamase/transpeptidase-like"/>
    <property type="match status" value="2"/>
</dbReference>
<keyword evidence="6" id="KW-0511">Multifunctional enzyme</keyword>
<dbReference type="InterPro" id="IPR001264">
    <property type="entry name" value="Glyco_trans_51"/>
</dbReference>
<evidence type="ECO:0000256" key="10">
    <source>
        <dbReference type="SAM" id="Phobius"/>
    </source>
</evidence>
<dbReference type="SUPFAM" id="SSF53955">
    <property type="entry name" value="Lysozyme-like"/>
    <property type="match status" value="1"/>
</dbReference>
<keyword evidence="2" id="KW-0121">Carboxypeptidase</keyword>
<comment type="pathway">
    <text evidence="1">Cell wall biogenesis; peptidoglycan biosynthesis.</text>
</comment>
<keyword evidence="10" id="KW-1133">Transmembrane helix</keyword>
<evidence type="ECO:0000256" key="3">
    <source>
        <dbReference type="ARBA" id="ARBA00022670"/>
    </source>
</evidence>
<evidence type="ECO:0000256" key="1">
    <source>
        <dbReference type="ARBA" id="ARBA00004752"/>
    </source>
</evidence>
<reference evidence="12 13" key="1">
    <citation type="submission" date="2017-07" db="EMBL/GenBank/DDBJ databases">
        <title>Thauera sp. KNDSS-Mac4 genome sequence and assembly.</title>
        <authorList>
            <person name="Mayilraj S."/>
        </authorList>
    </citation>
    <scope>NUCLEOTIDE SEQUENCE [LARGE SCALE GENOMIC DNA]</scope>
    <source>
        <strain evidence="12 13">KNDSS-Mac4</strain>
    </source>
</reference>
<dbReference type="GO" id="GO:0009252">
    <property type="term" value="P:peptidoglycan biosynthetic process"/>
    <property type="evidence" value="ECO:0007669"/>
    <property type="project" value="TreeGrafter"/>
</dbReference>
<feature type="domain" description="Glycosyl transferase family 51" evidence="11">
    <location>
        <begin position="155"/>
        <end position="353"/>
    </location>
</feature>
<keyword evidence="10" id="KW-0812">Transmembrane</keyword>
<dbReference type="InterPro" id="IPR036950">
    <property type="entry name" value="PBP_transglycosylase"/>
</dbReference>
<dbReference type="InterPro" id="IPR012338">
    <property type="entry name" value="Beta-lactam/transpept-like"/>
</dbReference>
<dbReference type="Gene3D" id="3.40.710.10">
    <property type="entry name" value="DD-peptidase/beta-lactamase superfamily"/>
    <property type="match status" value="1"/>
</dbReference>
<feature type="transmembrane region" description="Helical" evidence="10">
    <location>
        <begin position="26"/>
        <end position="47"/>
    </location>
</feature>
<keyword evidence="13" id="KW-1185">Reference proteome</keyword>
<dbReference type="OrthoDB" id="8552189at2"/>
<evidence type="ECO:0000256" key="6">
    <source>
        <dbReference type="ARBA" id="ARBA00023268"/>
    </source>
</evidence>
<evidence type="ECO:0000256" key="5">
    <source>
        <dbReference type="ARBA" id="ARBA00022679"/>
    </source>
</evidence>
<dbReference type="Gene3D" id="1.10.3810.10">
    <property type="entry name" value="Biosynthetic peptidoglycan transglycosylase-like"/>
    <property type="match status" value="1"/>
</dbReference>
<dbReference type="GO" id="GO:0008955">
    <property type="term" value="F:peptidoglycan glycosyltransferase activity"/>
    <property type="evidence" value="ECO:0007669"/>
    <property type="project" value="UniProtKB-EC"/>
</dbReference>
<dbReference type="Pfam" id="PF00912">
    <property type="entry name" value="Transgly"/>
    <property type="match status" value="1"/>
</dbReference>
<dbReference type="PANTHER" id="PTHR32282:SF24">
    <property type="entry name" value="GLYCOSYL TRANSFERASE FAMILY 51 DOMAIN-CONTAINING PROTEIN"/>
    <property type="match status" value="1"/>
</dbReference>
<dbReference type="GO" id="GO:0006508">
    <property type="term" value="P:proteolysis"/>
    <property type="evidence" value="ECO:0007669"/>
    <property type="project" value="UniProtKB-KW"/>
</dbReference>
<dbReference type="Proteomes" id="UP000215181">
    <property type="component" value="Unassembled WGS sequence"/>
</dbReference>
<evidence type="ECO:0000313" key="12">
    <source>
        <dbReference type="EMBL" id="OYD55279.1"/>
    </source>
</evidence>
<organism evidence="12 13">
    <name type="scientific">Thauera propionica</name>
    <dbReference type="NCBI Taxonomy" id="2019431"/>
    <lineage>
        <taxon>Bacteria</taxon>
        <taxon>Pseudomonadati</taxon>
        <taxon>Pseudomonadota</taxon>
        <taxon>Betaproteobacteria</taxon>
        <taxon>Rhodocyclales</taxon>
        <taxon>Zoogloeaceae</taxon>
        <taxon>Thauera</taxon>
    </lineage>
</organism>
<keyword evidence="5 12" id="KW-0808">Transferase</keyword>
<dbReference type="InterPro" id="IPR050396">
    <property type="entry name" value="Glycosyltr_51/Transpeptidase"/>
</dbReference>
<keyword evidence="10" id="KW-0472">Membrane</keyword>
<sequence>MSSDVPTPQPALQAAAPRRRIRPFRLFGALILILVLVALVAGGLLLAHELQTSRLQAREISRFAAKLDYERVAGRSNAVRYPQHGPFDQRLGYTELPRFIERLEARGFELTAQTRFSPDLLDYVDRGLFPPYREKTRTGLDVLDCRAGPLYDFRYPYRGYADFAAVPPVVAQALLFIENRDLLDESRPMLNPAVDWVRFARAAAAQVGRMVKEDLDAPGGSTLATQIEKYRHSPDGITYDAREKLRQMVSASVRAYREGEQTLPVRRNLVLDYLNTVPLSAAPGHGEVNGLGDGLWVWFGADFDRVNELLSAPDDEGDTLKAQGLAMRQVVALMIAHRRPSWYLARGREELTRTTDAYLRLLTEAGSISAAMRDAALSQPLLFRDLVANPAVLPANPGKGTTAVRARLAGMLGTSLYSLDRLDAEVDTTLHGGLQQAVGAYLNRLSDADFARSQGLIGDRMLNPATLGAVRYSFTLVERTPGGNRVRVQTDTTDQPLDINEGSKLELGSTAKLRVLTTYLEIVAELHGRLAELDVPALRQVEVARQDNLTRWAIDHLATASDRSLPAMLEAALERRFSASPAENFFTGGGVHTFGNFNRSDDAREPTLREALQASINLPFVRLMREIVRHTMYQVPGSTARLMEDAEDPRRAEYLARFADREGQTFLRRFWRKYQGRSPEEMRTLLLDGLRPSAERLAAVFRYLEPEAPPEALAAFLGRRLGDAQLSESRIEQLYSRHAPEAFDLPDRGYVARVHPLELWLVGYRMRNPQASLSETVAASADERQAVYRWLFRTRSRSAQDSRIFTMLEVEAFLDIHRRWARLGYPFGHLVPSLATALGSSGDRPAALAELMGIIVNDGVRLSTRRIDRVRFATDTPYEIAFSVRPGVGERVMAPEVAAALRGALSDVVESGTARRLAGSFRLADGSALTLGGKTGTGDNRIVIGGRPGMALNRTATFVFYLGPHHFGSLTAYVIGPNAAAYRFTSGLPVQILKSMAPVLVPHLAPGADIACLPVEDLPLPLAVPATANERAVPVDEEVLPGDAGGSPPVESAPVMVEPPLPDPAQSATEGVLPAAPLSEGGVAPDAADVGVVASPVPDIPAEEGTDAAPPRARAGRIDAGPAIPVPPTAEPGLPGSVPAPGPAESAGTHPPAE</sequence>
<evidence type="ECO:0000256" key="4">
    <source>
        <dbReference type="ARBA" id="ARBA00022676"/>
    </source>
</evidence>
<dbReference type="EC" id="2.4.99.28" evidence="7"/>